<dbReference type="GO" id="GO:0036064">
    <property type="term" value="C:ciliary basal body"/>
    <property type="evidence" value="ECO:0007669"/>
    <property type="project" value="TreeGrafter"/>
</dbReference>
<reference evidence="10" key="1">
    <citation type="submission" date="2021-05" db="EMBL/GenBank/DDBJ databases">
        <authorList>
            <person name="Alioto T."/>
            <person name="Alioto T."/>
            <person name="Gomez Garrido J."/>
        </authorList>
    </citation>
    <scope>NUCLEOTIDE SEQUENCE</scope>
</reference>
<sequence length="533" mass="62263">MSKHISEVDFFLNPMLKGIITVPYTNDKHILNLVYDRIVLYIILKSGLGTPEKSSVVKETKIALTSVFQVYSVKPFLKKSEEEKNEQLEQLTNIVTGIRLFYWHYGKHGDDIENIPDALVRGLNKSVNDLLSRKVEIENKVEKYADVLRGHFKFPSSLNNGDKRSLIVHDDDERFINNFEPNEIDNVRTMKVTINLLHQYMQQLGEIHSFMKYAHHDVRKTIDEFHAAFVDLQKLTKHKNKYVLTDSVPTDIVVVKFNNVSSLWKKMWTYLVTVHDLNDLEERLYQIFNEARLASNEFITFLENTQEPSNGYKPNIDEKEILNINSLCKLVEFKSDIALRFHDFSTLFLILEGFFVPAHSELGVIHYKNENYAFSSLEEMYLFCKNPDKHLSKMSDTLRCHPELADTFQIKEHTIKAIQDSRKCETGIQTELHPIKRLIDKNYHFNAYELMRRHRKKTEAYLNCENKATKTCLLEDVSTQTQDQRPVMIQGSDKATNSMPRPFRYILGLRGFDNDEVIQDKCFLPLLNVQLNK</sequence>
<dbReference type="EMBL" id="HBUF01099936">
    <property type="protein sequence ID" value="CAG6637827.1"/>
    <property type="molecule type" value="Transcribed_RNA"/>
</dbReference>
<dbReference type="AlphaFoldDB" id="A0A8D8QT52"/>
<evidence type="ECO:0000256" key="9">
    <source>
        <dbReference type="ARBA" id="ARBA00045321"/>
    </source>
</evidence>
<evidence type="ECO:0000313" key="10">
    <source>
        <dbReference type="EMBL" id="CAG6637823.1"/>
    </source>
</evidence>
<dbReference type="Pfam" id="PF12018">
    <property type="entry name" value="FAP206"/>
    <property type="match status" value="1"/>
</dbReference>
<dbReference type="GO" id="GO:0030030">
    <property type="term" value="P:cell projection organization"/>
    <property type="evidence" value="ECO:0007669"/>
    <property type="project" value="UniProtKB-KW"/>
</dbReference>
<protein>
    <recommendedName>
        <fullName evidence="3">Cilia- and flagella-associated protein 206</fullName>
    </recommendedName>
</protein>
<comment type="subcellular location">
    <subcellularLocation>
        <location evidence="1">Cytoplasm</location>
        <location evidence="1">Cytoskeleton</location>
        <location evidence="1">Cilium axoneme</location>
    </subcellularLocation>
</comment>
<evidence type="ECO:0000256" key="7">
    <source>
        <dbReference type="ARBA" id="ARBA00023212"/>
    </source>
</evidence>
<keyword evidence="6" id="KW-0969">Cilium</keyword>
<dbReference type="PANTHER" id="PTHR21442">
    <property type="entry name" value="CILIA- AND FLAGELLA-ASSOCIATED PROTEIN 206"/>
    <property type="match status" value="1"/>
</dbReference>
<name>A0A8D8QT52_9HEMI</name>
<evidence type="ECO:0000256" key="4">
    <source>
        <dbReference type="ARBA" id="ARBA00022490"/>
    </source>
</evidence>
<comment type="similarity">
    <text evidence="2">Belongs to the CFAP206 family.</text>
</comment>
<dbReference type="InterPro" id="IPR021897">
    <property type="entry name" value="FAP206"/>
</dbReference>
<evidence type="ECO:0000256" key="8">
    <source>
        <dbReference type="ARBA" id="ARBA00023273"/>
    </source>
</evidence>
<evidence type="ECO:0000256" key="5">
    <source>
        <dbReference type="ARBA" id="ARBA00022794"/>
    </source>
</evidence>
<dbReference type="GO" id="GO:0003356">
    <property type="term" value="P:regulation of cilium beat frequency"/>
    <property type="evidence" value="ECO:0007669"/>
    <property type="project" value="TreeGrafter"/>
</dbReference>
<keyword evidence="4" id="KW-0963">Cytoplasm</keyword>
<keyword evidence="8" id="KW-0966">Cell projection</keyword>
<evidence type="ECO:0000256" key="1">
    <source>
        <dbReference type="ARBA" id="ARBA00004430"/>
    </source>
</evidence>
<dbReference type="EMBL" id="HBUF01099934">
    <property type="protein sequence ID" value="CAG6637823.1"/>
    <property type="molecule type" value="Transcribed_RNA"/>
</dbReference>
<organism evidence="10">
    <name type="scientific">Cacopsylla melanoneura</name>
    <dbReference type="NCBI Taxonomy" id="428564"/>
    <lineage>
        <taxon>Eukaryota</taxon>
        <taxon>Metazoa</taxon>
        <taxon>Ecdysozoa</taxon>
        <taxon>Arthropoda</taxon>
        <taxon>Hexapoda</taxon>
        <taxon>Insecta</taxon>
        <taxon>Pterygota</taxon>
        <taxon>Neoptera</taxon>
        <taxon>Paraneoptera</taxon>
        <taxon>Hemiptera</taxon>
        <taxon>Sternorrhyncha</taxon>
        <taxon>Psylloidea</taxon>
        <taxon>Psyllidae</taxon>
        <taxon>Psyllinae</taxon>
        <taxon>Cacopsylla</taxon>
    </lineage>
</organism>
<keyword evidence="5" id="KW-0970">Cilium biogenesis/degradation</keyword>
<proteinExistence type="inferred from homology"/>
<evidence type="ECO:0000256" key="6">
    <source>
        <dbReference type="ARBA" id="ARBA00023069"/>
    </source>
</evidence>
<evidence type="ECO:0000256" key="3">
    <source>
        <dbReference type="ARBA" id="ARBA00021602"/>
    </source>
</evidence>
<accession>A0A8D8QT52</accession>
<dbReference type="EMBL" id="HBUF01099935">
    <property type="protein sequence ID" value="CAG6637825.1"/>
    <property type="molecule type" value="Transcribed_RNA"/>
</dbReference>
<comment type="function">
    <text evidence="9">Essential for sperm motility and is involved in the regulation of the beating frequency of motile cilia on the epithelial cells of the respiratory tract. Required for the establishment of radial spokes in sperm flagella.</text>
</comment>
<dbReference type="GO" id="GO:0005930">
    <property type="term" value="C:axoneme"/>
    <property type="evidence" value="ECO:0007669"/>
    <property type="project" value="UniProtKB-SubCell"/>
</dbReference>
<keyword evidence="7" id="KW-0206">Cytoskeleton</keyword>
<evidence type="ECO:0000256" key="2">
    <source>
        <dbReference type="ARBA" id="ARBA00010500"/>
    </source>
</evidence>
<dbReference type="PANTHER" id="PTHR21442:SF0">
    <property type="entry name" value="CILIA- AND FLAGELLA-ASSOCIATED PROTEIN 206"/>
    <property type="match status" value="1"/>
</dbReference>